<evidence type="ECO:0000259" key="5">
    <source>
        <dbReference type="Pfam" id="PF24883"/>
    </source>
</evidence>
<dbReference type="Proteomes" id="UP000015100">
    <property type="component" value="Unassembled WGS sequence"/>
</dbReference>
<dbReference type="InterPro" id="IPR027417">
    <property type="entry name" value="P-loop_NTPase"/>
</dbReference>
<evidence type="ECO:0000256" key="3">
    <source>
        <dbReference type="SAM" id="MobiDB-lite"/>
    </source>
</evidence>
<sequence length="1126" mass="127962">MAVTATMPLSILQIPGTDPMSTACTRYASLLSEKELSQFKPATVDDLEEEVRRLEDHKLKKSMSFKIGKKIQPLVDFLRRHTDAVDTMVQANPFPAALVWGSLKVLLTLAFYHMNYFESLVKMLNEIGDTLDIYRQYEKVLKSSTLVQRKLELVYFDILCFFYKAKKVFQTRISLITARTVWRTFESDFGNIKESLRRHKRLLDETVNIERIMQLQQLNGEVQEIKEGVQDINLGVRGINVEVQELNARIGGIDSQLEGLRANQRAQSNAQDNPSLSMGSHNNIQTTQPTSPDQRMSIMNWVSNSDPESDFATECRRRVESSGEWLLCDDIFQTWQTSPERRILRIIGSPGAGKTVLSTTIIEHLQRTCPKIPEETVQKSKPNCTAFFYCSKSEQGQNLVSILAGIIKQTLSTLRWIPEPVIECFERSRAAGRSKLSLADNPEALLKKLSPLFSRFYLVIDGLDEISEVSDVANALVKLTDSLTNVHTVLLSRDITEITTNTANSSTIKLDGSNTSTDIGRYIKEEVARLPFDDLPEDICERLSKGANGMFLWASFMIKSLSQAVDRRHVMNILSSMPRGLDEFYAQTTIRLLEGPNSGLQDFARRVILLMCASSRPLEWSELECMLNTTENEQDWGAKKYPATVLKACSPLIENVTSDCGPNLPRKSVFKFAHLSVREFFLNAADKYLQIKETGFPFKEIEAHTEVARICLDYLLRSDKNKGPSRGLVSNDSDQPLVEYASTFWGFHIVRSTYSERLANKMHKYLSKSSRRQTWIAGQLFRASSGFPLQHLIKVQKQLHEWDIGENANKHKHERLDWIQDVGRILVDIDNAETSAGDLVGVESKISYFDKLMVIRDLSREYTIRNRLGEGEKWMNDALARKEALLGKDHIATVWLLSSLGIIYDQQHNTELSAKTHERALEIQEANLGSDHLETVWTINELGRVYRHLGRYDDAVSMHIRAYQILQNLLPADDLQLAWTLNTLARAYRKQGAISEALESHEKAIDIQKISLGEEHPHVLWALADIGRCHRDRGDLETSTVYHDMCLQGRKKVLGPDHPDTLWAMNDLGLVLSERGKLEEAKKLHEDALDGQIRHHGETHPHTAWSRKQIENISWGVIEEVSSDAE</sequence>
<feature type="compositionally biased region" description="Polar residues" evidence="3">
    <location>
        <begin position="264"/>
        <end position="294"/>
    </location>
</feature>
<dbReference type="Gene3D" id="3.40.50.300">
    <property type="entry name" value="P-loop containing nucleotide triphosphate hydrolases"/>
    <property type="match status" value="1"/>
</dbReference>
<keyword evidence="2" id="KW-0802">TPR repeat</keyword>
<dbReference type="SUPFAM" id="SSF52540">
    <property type="entry name" value="P-loop containing nucleoside triphosphate hydrolases"/>
    <property type="match status" value="1"/>
</dbReference>
<dbReference type="eggNOG" id="KOG1840">
    <property type="taxonomic scope" value="Eukaryota"/>
</dbReference>
<dbReference type="Gene3D" id="1.25.40.10">
    <property type="entry name" value="Tetratricopeptide repeat domain"/>
    <property type="match status" value="2"/>
</dbReference>
<gene>
    <name evidence="6" type="ORF">H072_4653</name>
</gene>
<dbReference type="Pfam" id="PF24809">
    <property type="entry name" value="DUF7708"/>
    <property type="match status" value="1"/>
</dbReference>
<dbReference type="AlphaFoldDB" id="S8AK08"/>
<evidence type="ECO:0000313" key="6">
    <source>
        <dbReference type="EMBL" id="EPS41471.1"/>
    </source>
</evidence>
<feature type="repeat" description="TPR" evidence="2">
    <location>
        <begin position="978"/>
        <end position="1011"/>
    </location>
</feature>
<dbReference type="Pfam" id="PF13424">
    <property type="entry name" value="TPR_12"/>
    <property type="match status" value="3"/>
</dbReference>
<dbReference type="SUPFAM" id="SSF48452">
    <property type="entry name" value="TPR-like"/>
    <property type="match status" value="2"/>
</dbReference>
<dbReference type="PROSITE" id="PS50005">
    <property type="entry name" value="TPR"/>
    <property type="match status" value="1"/>
</dbReference>
<evidence type="ECO:0000313" key="7">
    <source>
        <dbReference type="Proteomes" id="UP000015100"/>
    </source>
</evidence>
<keyword evidence="1" id="KW-0677">Repeat</keyword>
<name>S8AK08_DACHA</name>
<feature type="domain" description="Nephrocystin 3-like N-terminal" evidence="5">
    <location>
        <begin position="322"/>
        <end position="493"/>
    </location>
</feature>
<dbReference type="InterPro" id="IPR011990">
    <property type="entry name" value="TPR-like_helical_dom_sf"/>
</dbReference>
<dbReference type="HOGENOM" id="CLU_311901_0_0_1"/>
<dbReference type="PANTHER" id="PTHR10039">
    <property type="entry name" value="AMELOGENIN"/>
    <property type="match status" value="1"/>
</dbReference>
<reference evidence="7" key="2">
    <citation type="submission" date="2013-04" db="EMBL/GenBank/DDBJ databases">
        <title>Genomic mechanisms accounting for the adaptation to parasitism in nematode-trapping fungi.</title>
        <authorList>
            <person name="Ahren D.G."/>
        </authorList>
    </citation>
    <scope>NUCLEOTIDE SEQUENCE [LARGE SCALE GENOMIC DNA]</scope>
    <source>
        <strain evidence="7">CBS 200.50</strain>
    </source>
</reference>
<evidence type="ECO:0000256" key="1">
    <source>
        <dbReference type="ARBA" id="ARBA00022737"/>
    </source>
</evidence>
<evidence type="ECO:0000259" key="4">
    <source>
        <dbReference type="Pfam" id="PF24809"/>
    </source>
</evidence>
<dbReference type="SMART" id="SM00028">
    <property type="entry name" value="TPR"/>
    <property type="match status" value="4"/>
</dbReference>
<protein>
    <recommendedName>
        <fullName evidence="8">NACHT domain-containing protein</fullName>
    </recommendedName>
</protein>
<reference evidence="6 7" key="1">
    <citation type="journal article" date="2013" name="PLoS Genet.">
        <title>Genomic mechanisms accounting for the adaptation to parasitism in nematode-trapping fungi.</title>
        <authorList>
            <person name="Meerupati T."/>
            <person name="Andersson K.M."/>
            <person name="Friman E."/>
            <person name="Kumar D."/>
            <person name="Tunlid A."/>
            <person name="Ahren D."/>
        </authorList>
    </citation>
    <scope>NUCLEOTIDE SEQUENCE [LARGE SCALE GENOMIC DNA]</scope>
    <source>
        <strain evidence="6 7">CBS 200.50</strain>
    </source>
</reference>
<dbReference type="Pfam" id="PF24883">
    <property type="entry name" value="NPHP3_N"/>
    <property type="match status" value="1"/>
</dbReference>
<proteinExistence type="predicted"/>
<comment type="caution">
    <text evidence="6">The sequence shown here is derived from an EMBL/GenBank/DDBJ whole genome shotgun (WGS) entry which is preliminary data.</text>
</comment>
<feature type="domain" description="DUF7708" evidence="4">
    <location>
        <begin position="74"/>
        <end position="209"/>
    </location>
</feature>
<evidence type="ECO:0000256" key="2">
    <source>
        <dbReference type="PROSITE-ProRule" id="PRU00339"/>
    </source>
</evidence>
<feature type="region of interest" description="Disordered" evidence="3">
    <location>
        <begin position="262"/>
        <end position="294"/>
    </location>
</feature>
<organism evidence="6 7">
    <name type="scientific">Dactylellina haptotyla (strain CBS 200.50)</name>
    <name type="common">Nematode-trapping fungus</name>
    <name type="synonym">Monacrosporium haptotylum</name>
    <dbReference type="NCBI Taxonomy" id="1284197"/>
    <lineage>
        <taxon>Eukaryota</taxon>
        <taxon>Fungi</taxon>
        <taxon>Dikarya</taxon>
        <taxon>Ascomycota</taxon>
        <taxon>Pezizomycotina</taxon>
        <taxon>Orbiliomycetes</taxon>
        <taxon>Orbiliales</taxon>
        <taxon>Orbiliaceae</taxon>
        <taxon>Dactylellina</taxon>
    </lineage>
</organism>
<dbReference type="InterPro" id="IPR056884">
    <property type="entry name" value="NPHP3-like_N"/>
</dbReference>
<accession>S8AK08</accession>
<dbReference type="InterPro" id="IPR019734">
    <property type="entry name" value="TPR_rpt"/>
</dbReference>
<dbReference type="PANTHER" id="PTHR10039:SF14">
    <property type="entry name" value="NACHT DOMAIN-CONTAINING PROTEIN"/>
    <property type="match status" value="1"/>
</dbReference>
<dbReference type="OrthoDB" id="7464126at2759"/>
<evidence type="ECO:0008006" key="8">
    <source>
        <dbReference type="Google" id="ProtNLM"/>
    </source>
</evidence>
<keyword evidence="7" id="KW-1185">Reference proteome</keyword>
<dbReference type="STRING" id="1284197.S8AK08"/>
<dbReference type="OMA" id="SEGIFIW"/>
<dbReference type="InterPro" id="IPR056125">
    <property type="entry name" value="DUF7708"/>
</dbReference>
<dbReference type="EMBL" id="AQGS01000239">
    <property type="protein sequence ID" value="EPS41471.1"/>
    <property type="molecule type" value="Genomic_DNA"/>
</dbReference>